<dbReference type="GO" id="GO:0006281">
    <property type="term" value="P:DNA repair"/>
    <property type="evidence" value="ECO:0007669"/>
    <property type="project" value="UniProtKB-KW"/>
</dbReference>
<dbReference type="Pfam" id="PF00817">
    <property type="entry name" value="IMS"/>
    <property type="match status" value="1"/>
</dbReference>
<dbReference type="PANTHER" id="PTHR11076">
    <property type="entry name" value="DNA REPAIR POLYMERASE UMUC / TRANSFERASE FAMILY MEMBER"/>
    <property type="match status" value="1"/>
</dbReference>
<evidence type="ECO:0000256" key="11">
    <source>
        <dbReference type="ARBA" id="ARBA00049244"/>
    </source>
</evidence>
<dbReference type="SUPFAM" id="SSF56672">
    <property type="entry name" value="DNA/RNA polymerases"/>
    <property type="match status" value="1"/>
</dbReference>
<dbReference type="GO" id="GO:0005829">
    <property type="term" value="C:cytosol"/>
    <property type="evidence" value="ECO:0007669"/>
    <property type="project" value="TreeGrafter"/>
</dbReference>
<dbReference type="InterPro" id="IPR001126">
    <property type="entry name" value="UmuC"/>
</dbReference>
<dbReference type="EMBL" id="CABL01000016">
    <property type="protein sequence ID" value="CBH75838.1"/>
    <property type="molecule type" value="Genomic_DNA"/>
</dbReference>
<dbReference type="GO" id="GO:0046872">
    <property type="term" value="F:metal ion binding"/>
    <property type="evidence" value="ECO:0007669"/>
    <property type="project" value="UniProtKB-KW"/>
</dbReference>
<keyword evidence="7" id="KW-0227">DNA damage</keyword>
<dbReference type="NCBIfam" id="NF002677">
    <property type="entry name" value="PRK02406.1"/>
    <property type="match status" value="1"/>
</dbReference>
<evidence type="ECO:0000256" key="9">
    <source>
        <dbReference type="ARBA" id="ARBA00022932"/>
    </source>
</evidence>
<dbReference type="InterPro" id="IPR050116">
    <property type="entry name" value="DNA_polymerase-Y"/>
</dbReference>
<feature type="domain" description="UmuC" evidence="12">
    <location>
        <begin position="3"/>
        <end position="181"/>
    </location>
</feature>
<dbReference type="Gene3D" id="3.40.1170.60">
    <property type="match status" value="1"/>
</dbReference>
<gene>
    <name evidence="13" type="ORF">CARN1_1236</name>
</gene>
<evidence type="ECO:0000259" key="12">
    <source>
        <dbReference type="PROSITE" id="PS50173"/>
    </source>
</evidence>
<dbReference type="InterPro" id="IPR022880">
    <property type="entry name" value="DNApol_IV"/>
</dbReference>
<dbReference type="HAMAP" id="MF_01113">
    <property type="entry name" value="DNApol_IV"/>
    <property type="match status" value="1"/>
</dbReference>
<dbReference type="GO" id="GO:0006260">
    <property type="term" value="P:DNA replication"/>
    <property type="evidence" value="ECO:0007669"/>
    <property type="project" value="UniProtKB-KW"/>
</dbReference>
<evidence type="ECO:0000256" key="1">
    <source>
        <dbReference type="ARBA" id="ARBA00010945"/>
    </source>
</evidence>
<dbReference type="Gene3D" id="1.10.150.20">
    <property type="entry name" value="5' to 3' exonuclease, C-terminal subdomain"/>
    <property type="match status" value="1"/>
</dbReference>
<sequence>MPIAHLDVDAFYASVAVRDRPELRGRPLVVAGSHRRSVVLTASYEARPFGIRSAMPLHQALERCADLVVVPPDMERYRSESKAIFAILRSRGHVLEPLSHDEAFLDLNEIPFDEAKALVAEFRAEVFRERELSISAGLACGKMIAKIASELAKPNGMLAVEPGEERAFLAPLSVGRLWGIGPKTQLRLNERGVVKVADILTLDDGTLADLFGSAWERMREFAMGIDRRTVSDVRETKSISTEETFEYDLSDEGRLRELLVAQARELAGDLERQNLWARTVGIKIKFADFSLRVRQTSLREPTQSPKAIYRAARSCLERARIDGAPIRLLGTRVAALGENASLQLSLFAPHP</sequence>
<keyword evidence="10" id="KW-0234">DNA repair</keyword>
<dbReference type="Pfam" id="PF11799">
    <property type="entry name" value="IMS_C"/>
    <property type="match status" value="1"/>
</dbReference>
<keyword evidence="5" id="KW-0235">DNA replication</keyword>
<keyword evidence="4" id="KW-0548">Nucleotidyltransferase</keyword>
<dbReference type="InterPro" id="IPR043502">
    <property type="entry name" value="DNA/RNA_pol_sf"/>
</dbReference>
<keyword evidence="8" id="KW-0460">Magnesium</keyword>
<comment type="catalytic activity">
    <reaction evidence="11">
        <text>DNA(n) + a 2'-deoxyribonucleoside 5'-triphosphate = DNA(n+1) + diphosphate</text>
        <dbReference type="Rhea" id="RHEA:22508"/>
        <dbReference type="Rhea" id="RHEA-COMP:17339"/>
        <dbReference type="Rhea" id="RHEA-COMP:17340"/>
        <dbReference type="ChEBI" id="CHEBI:33019"/>
        <dbReference type="ChEBI" id="CHEBI:61560"/>
        <dbReference type="ChEBI" id="CHEBI:173112"/>
        <dbReference type="EC" id="2.7.7.7"/>
    </reaction>
</comment>
<dbReference type="InterPro" id="IPR036775">
    <property type="entry name" value="DNA_pol_Y-fam_lit_finger_sf"/>
</dbReference>
<evidence type="ECO:0000256" key="4">
    <source>
        <dbReference type="ARBA" id="ARBA00022695"/>
    </source>
</evidence>
<protein>
    <recommendedName>
        <fullName evidence="2">DNA-directed DNA polymerase</fullName>
        <ecNumber evidence="2">2.7.7.7</ecNumber>
    </recommendedName>
</protein>
<dbReference type="AlphaFoldDB" id="E6PHA0"/>
<evidence type="ECO:0000256" key="6">
    <source>
        <dbReference type="ARBA" id="ARBA00022723"/>
    </source>
</evidence>
<dbReference type="GO" id="GO:0042276">
    <property type="term" value="P:error-prone translesion synthesis"/>
    <property type="evidence" value="ECO:0007669"/>
    <property type="project" value="TreeGrafter"/>
</dbReference>
<dbReference type="CDD" id="cd03586">
    <property type="entry name" value="PolY_Pol_IV_kappa"/>
    <property type="match status" value="1"/>
</dbReference>
<keyword evidence="3" id="KW-0808">Transferase</keyword>
<name>E6PHA0_9ZZZZ</name>
<evidence type="ECO:0000256" key="3">
    <source>
        <dbReference type="ARBA" id="ARBA00022679"/>
    </source>
</evidence>
<keyword evidence="9" id="KW-0239">DNA-directed DNA polymerase</keyword>
<dbReference type="GO" id="GO:0009432">
    <property type="term" value="P:SOS response"/>
    <property type="evidence" value="ECO:0007669"/>
    <property type="project" value="TreeGrafter"/>
</dbReference>
<dbReference type="FunFam" id="3.30.1490.100:FF:000004">
    <property type="entry name" value="DNA polymerase IV"/>
    <property type="match status" value="1"/>
</dbReference>
<dbReference type="InterPro" id="IPR043128">
    <property type="entry name" value="Rev_trsase/Diguanyl_cyclase"/>
</dbReference>
<keyword evidence="6" id="KW-0479">Metal-binding</keyword>
<evidence type="ECO:0000256" key="5">
    <source>
        <dbReference type="ARBA" id="ARBA00022705"/>
    </source>
</evidence>
<evidence type="ECO:0000256" key="8">
    <source>
        <dbReference type="ARBA" id="ARBA00022842"/>
    </source>
</evidence>
<evidence type="ECO:0000313" key="13">
    <source>
        <dbReference type="EMBL" id="CBH75838.1"/>
    </source>
</evidence>
<dbReference type="Gene3D" id="3.30.1490.100">
    <property type="entry name" value="DNA polymerase, Y-family, little finger domain"/>
    <property type="match status" value="1"/>
</dbReference>
<evidence type="ECO:0000256" key="7">
    <source>
        <dbReference type="ARBA" id="ARBA00022763"/>
    </source>
</evidence>
<evidence type="ECO:0000256" key="10">
    <source>
        <dbReference type="ARBA" id="ARBA00023204"/>
    </source>
</evidence>
<evidence type="ECO:0000256" key="2">
    <source>
        <dbReference type="ARBA" id="ARBA00012417"/>
    </source>
</evidence>
<proteinExistence type="inferred from homology"/>
<dbReference type="GO" id="GO:0003887">
    <property type="term" value="F:DNA-directed DNA polymerase activity"/>
    <property type="evidence" value="ECO:0007669"/>
    <property type="project" value="UniProtKB-KW"/>
</dbReference>
<dbReference type="InterPro" id="IPR024728">
    <property type="entry name" value="PolY_HhH_motif"/>
</dbReference>
<comment type="similarity">
    <text evidence="1">Belongs to the DNA polymerase type-Y family.</text>
</comment>
<dbReference type="Pfam" id="PF11798">
    <property type="entry name" value="IMS_HHH"/>
    <property type="match status" value="1"/>
</dbReference>
<dbReference type="InterPro" id="IPR017961">
    <property type="entry name" value="DNA_pol_Y-fam_little_finger"/>
</dbReference>
<dbReference type="EC" id="2.7.7.7" evidence="2"/>
<organism evidence="13">
    <name type="scientific">mine drainage metagenome</name>
    <dbReference type="NCBI Taxonomy" id="410659"/>
    <lineage>
        <taxon>unclassified sequences</taxon>
        <taxon>metagenomes</taxon>
        <taxon>ecological metagenomes</taxon>
    </lineage>
</organism>
<dbReference type="GO" id="GO:0003684">
    <property type="term" value="F:damaged DNA binding"/>
    <property type="evidence" value="ECO:0007669"/>
    <property type="project" value="InterPro"/>
</dbReference>
<dbReference type="PROSITE" id="PS50173">
    <property type="entry name" value="UMUC"/>
    <property type="match status" value="1"/>
</dbReference>
<accession>E6PHA0</accession>
<dbReference type="SUPFAM" id="SSF100879">
    <property type="entry name" value="Lesion bypass DNA polymerase (Y-family), little finger domain"/>
    <property type="match status" value="1"/>
</dbReference>
<dbReference type="PANTHER" id="PTHR11076:SF33">
    <property type="entry name" value="DNA POLYMERASE KAPPA"/>
    <property type="match status" value="1"/>
</dbReference>
<reference evidence="13" key="1">
    <citation type="submission" date="2009-10" db="EMBL/GenBank/DDBJ databases">
        <title>Diversity of trophic interactions inside an arsenic-rich microbial ecosystem.</title>
        <authorList>
            <person name="Bertin P.N."/>
            <person name="Heinrich-Salmeron A."/>
            <person name="Pelletier E."/>
            <person name="Goulhen-Chollet F."/>
            <person name="Arsene-Ploetze F."/>
            <person name="Gallien S."/>
            <person name="Calteau A."/>
            <person name="Vallenet D."/>
            <person name="Casiot C."/>
            <person name="Chane-Woon-Ming B."/>
            <person name="Giloteaux L."/>
            <person name="Barakat M."/>
            <person name="Bonnefoy V."/>
            <person name="Bruneel O."/>
            <person name="Chandler M."/>
            <person name="Cleiss J."/>
            <person name="Duran R."/>
            <person name="Elbaz-Poulichet F."/>
            <person name="Fonknechten N."/>
            <person name="Lauga B."/>
            <person name="Mornico D."/>
            <person name="Ortet P."/>
            <person name="Schaeffer C."/>
            <person name="Siguier P."/>
            <person name="Alexander Thil Smith A."/>
            <person name="Van Dorsselaer A."/>
            <person name="Weissenbach J."/>
            <person name="Medigue C."/>
            <person name="Le Paslier D."/>
        </authorList>
    </citation>
    <scope>NUCLEOTIDE SEQUENCE</scope>
</reference>
<dbReference type="Gene3D" id="3.30.70.270">
    <property type="match status" value="1"/>
</dbReference>
<comment type="caution">
    <text evidence="13">The sequence shown here is derived from an EMBL/GenBank/DDBJ whole genome shotgun (WGS) entry which is preliminary data.</text>
</comment>